<evidence type="ECO:0000259" key="4">
    <source>
        <dbReference type="Pfam" id="PF06155"/>
    </source>
</evidence>
<evidence type="ECO:0000256" key="3">
    <source>
        <dbReference type="SAM" id="SignalP"/>
    </source>
</evidence>
<dbReference type="Pfam" id="PF06155">
    <property type="entry name" value="GBBH-like_N"/>
    <property type="match status" value="1"/>
</dbReference>
<organism evidence="5 6">
    <name type="scientific">Tetradesmus obliquus</name>
    <name type="common">Green alga</name>
    <name type="synonym">Acutodesmus obliquus</name>
    <dbReference type="NCBI Taxonomy" id="3088"/>
    <lineage>
        <taxon>Eukaryota</taxon>
        <taxon>Viridiplantae</taxon>
        <taxon>Chlorophyta</taxon>
        <taxon>core chlorophytes</taxon>
        <taxon>Chlorophyceae</taxon>
        <taxon>CS clade</taxon>
        <taxon>Sphaeropleales</taxon>
        <taxon>Scenedesmaceae</taxon>
        <taxon>Tetradesmus</taxon>
    </lineage>
</organism>
<dbReference type="GO" id="GO:0046872">
    <property type="term" value="F:metal ion binding"/>
    <property type="evidence" value="ECO:0007669"/>
    <property type="project" value="UniProtKB-KW"/>
</dbReference>
<evidence type="ECO:0000313" key="6">
    <source>
        <dbReference type="Proteomes" id="UP000256970"/>
    </source>
</evidence>
<evidence type="ECO:0000313" key="5">
    <source>
        <dbReference type="EMBL" id="SZX70666.1"/>
    </source>
</evidence>
<feature type="signal peptide" evidence="3">
    <location>
        <begin position="1"/>
        <end position="17"/>
    </location>
</feature>
<keyword evidence="3" id="KW-0732">Signal</keyword>
<dbReference type="Gene3D" id="3.30.2020.30">
    <property type="match status" value="1"/>
</dbReference>
<dbReference type="STRING" id="3088.A0A383W1X7"/>
<dbReference type="AlphaFoldDB" id="A0A383W1X7"/>
<evidence type="ECO:0000256" key="2">
    <source>
        <dbReference type="ARBA" id="ARBA00023004"/>
    </source>
</evidence>
<dbReference type="PANTHER" id="PTHR35303">
    <property type="entry name" value="OS02G0197800 PROTEIN"/>
    <property type="match status" value="1"/>
</dbReference>
<dbReference type="PANTHER" id="PTHR35303:SF5">
    <property type="entry name" value="OS02G0197800 PROTEIN"/>
    <property type="match status" value="1"/>
</dbReference>
<keyword evidence="2" id="KW-0408">Iron</keyword>
<gene>
    <name evidence="5" type="ORF">BQ4739_LOCUS10856</name>
</gene>
<dbReference type="InterPro" id="IPR038492">
    <property type="entry name" value="GBBH-like_N_sf"/>
</dbReference>
<evidence type="ECO:0000256" key="1">
    <source>
        <dbReference type="ARBA" id="ARBA00022723"/>
    </source>
</evidence>
<name>A0A383W1X7_TETOB</name>
<accession>A0A383W1X7</accession>
<dbReference type="InterPro" id="IPR010376">
    <property type="entry name" value="GBBH-like_N"/>
</dbReference>
<protein>
    <recommendedName>
        <fullName evidence="4">Gamma-butyrobetaine hydroxylase-like N-terminal domain-containing protein</fullName>
    </recommendedName>
</protein>
<keyword evidence="1" id="KW-0479">Metal-binding</keyword>
<dbReference type="EMBL" id="FNXT01000999">
    <property type="protein sequence ID" value="SZX70666.1"/>
    <property type="molecule type" value="Genomic_DNA"/>
</dbReference>
<sequence>MLLQAARLLLLIDSQYAFSWFRRLSSATGGQTGSLISVTALHLHKKEKVLEVTFSDGSVSKYSAELLRVCSPSAENCSTGGNVKVAAGRRHVGIMGLEPVGNYAVRINFDDLHSTGLYTWDYLHDLGQHKFSRAKQYIAALREQGASRDPRKLKPKAKQ</sequence>
<keyword evidence="6" id="KW-1185">Reference proteome</keyword>
<dbReference type="Proteomes" id="UP000256970">
    <property type="component" value="Unassembled WGS sequence"/>
</dbReference>
<feature type="chain" id="PRO_5016830698" description="Gamma-butyrobetaine hydroxylase-like N-terminal domain-containing protein" evidence="3">
    <location>
        <begin position="18"/>
        <end position="159"/>
    </location>
</feature>
<feature type="domain" description="Gamma-butyrobetaine hydroxylase-like N-terminal" evidence="4">
    <location>
        <begin position="42"/>
        <end position="124"/>
    </location>
</feature>
<proteinExistence type="predicted"/>
<reference evidence="5 6" key="1">
    <citation type="submission" date="2016-10" db="EMBL/GenBank/DDBJ databases">
        <authorList>
            <person name="Cai Z."/>
        </authorList>
    </citation>
    <scope>NUCLEOTIDE SEQUENCE [LARGE SCALE GENOMIC DNA]</scope>
</reference>